<comment type="caution">
    <text evidence="1">The sequence shown here is derived from an EMBL/GenBank/DDBJ whole genome shotgun (WGS) entry which is preliminary data.</text>
</comment>
<accession>A0A5B7JR37</accession>
<evidence type="ECO:0000313" key="2">
    <source>
        <dbReference type="Proteomes" id="UP000324222"/>
    </source>
</evidence>
<proteinExistence type="predicted"/>
<dbReference type="EMBL" id="VSRR010099965">
    <property type="protein sequence ID" value="MPC94814.1"/>
    <property type="molecule type" value="Genomic_DNA"/>
</dbReference>
<reference evidence="1 2" key="1">
    <citation type="submission" date="2019-05" db="EMBL/GenBank/DDBJ databases">
        <title>Another draft genome of Portunus trituberculatus and its Hox gene families provides insights of decapod evolution.</title>
        <authorList>
            <person name="Jeong J.-H."/>
            <person name="Song I."/>
            <person name="Kim S."/>
            <person name="Choi T."/>
            <person name="Kim D."/>
            <person name="Ryu S."/>
            <person name="Kim W."/>
        </authorList>
    </citation>
    <scope>NUCLEOTIDE SEQUENCE [LARGE SCALE GENOMIC DNA]</scope>
    <source>
        <tissue evidence="1">Muscle</tissue>
    </source>
</reference>
<sequence length="143" mass="16566">MCMHGKKKRGYGKTLPAVTKMTMDVEAEVGEGEYQQQQKEDEDTGVSCSLDMFREHQEVRQMVDTIGQVETEFTAEKAFEDLKKILDNYQVVSIYYSDSYMGCLLEPVCHYCLHIDNLCYRCCIKLESLQEMEVLLHQRNCGI</sequence>
<protein>
    <submittedName>
        <fullName evidence="1">Uncharacterized protein</fullName>
    </submittedName>
</protein>
<evidence type="ECO:0000313" key="1">
    <source>
        <dbReference type="EMBL" id="MPC94814.1"/>
    </source>
</evidence>
<dbReference type="Proteomes" id="UP000324222">
    <property type="component" value="Unassembled WGS sequence"/>
</dbReference>
<organism evidence="1 2">
    <name type="scientific">Portunus trituberculatus</name>
    <name type="common">Swimming crab</name>
    <name type="synonym">Neptunus trituberculatus</name>
    <dbReference type="NCBI Taxonomy" id="210409"/>
    <lineage>
        <taxon>Eukaryota</taxon>
        <taxon>Metazoa</taxon>
        <taxon>Ecdysozoa</taxon>
        <taxon>Arthropoda</taxon>
        <taxon>Crustacea</taxon>
        <taxon>Multicrustacea</taxon>
        <taxon>Malacostraca</taxon>
        <taxon>Eumalacostraca</taxon>
        <taxon>Eucarida</taxon>
        <taxon>Decapoda</taxon>
        <taxon>Pleocyemata</taxon>
        <taxon>Brachyura</taxon>
        <taxon>Eubrachyura</taxon>
        <taxon>Portunoidea</taxon>
        <taxon>Portunidae</taxon>
        <taxon>Portuninae</taxon>
        <taxon>Portunus</taxon>
    </lineage>
</organism>
<dbReference type="OrthoDB" id="6336275at2759"/>
<keyword evidence="2" id="KW-1185">Reference proteome</keyword>
<name>A0A5B7JR37_PORTR</name>
<dbReference type="AlphaFoldDB" id="A0A5B7JR37"/>
<gene>
    <name evidence="1" type="ORF">E2C01_090000</name>
</gene>